<feature type="transmembrane region" description="Helical" evidence="1">
    <location>
        <begin position="389"/>
        <end position="409"/>
    </location>
</feature>
<dbReference type="PANTHER" id="PTHR38442:SF1">
    <property type="entry name" value="INNER MEMBRANE PROTEIN"/>
    <property type="match status" value="1"/>
</dbReference>
<keyword evidence="3" id="KW-1185">Reference proteome</keyword>
<keyword evidence="1" id="KW-0812">Transmembrane</keyword>
<keyword evidence="1" id="KW-0472">Membrane</keyword>
<accession>A0ABW8Q8W9</accession>
<comment type="caution">
    <text evidence="2">The sequence shown here is derived from an EMBL/GenBank/DDBJ whole genome shotgun (WGS) entry which is preliminary data.</text>
</comment>
<proteinExistence type="predicted"/>
<sequence>MKEKKLRFHKRIATALFLFMTLLYIAMVILQKKAPEWSFVGYIKAFSEAAMVGALADWFAVTALFHKPLGLPIPHTNLIENRKKDIGDNLGNFVVENFLKAENIRPYVENINVSPFIVKYLNKEKNINILIDEVKVKLEEIIQNTNDEKITNFITKKSKLLLQEIELNKLTSNVLEYLLKEKEHQKILDFIFLKIEYYILENKDLIHQKISQESAFFIPNFVDKILADKITAGLANYMAEAAQNEEHSVRKEIEKQLFQFSEDLKNEPHWKEKLENLKGNLLQSENIEKYAKNIWIYIKNFLTEDLSKPLNDSVLKSYLKKSILNFTQQLQTDKQLQNRLDGWSQKTIYQFVLKNKNEVGQLISETVGNWKGRELSEKLELEVGKDLQFIRINGTLVGGLVGLLIYVITQFF</sequence>
<dbReference type="InterPro" id="IPR007383">
    <property type="entry name" value="DUF445"/>
</dbReference>
<keyword evidence="1" id="KW-1133">Transmembrane helix</keyword>
<dbReference type="Pfam" id="PF04286">
    <property type="entry name" value="DUF445"/>
    <property type="match status" value="1"/>
</dbReference>
<dbReference type="Proteomes" id="UP001622370">
    <property type="component" value="Unassembled WGS sequence"/>
</dbReference>
<dbReference type="PANTHER" id="PTHR38442">
    <property type="entry name" value="INNER MEMBRANE PROTEIN-RELATED"/>
    <property type="match status" value="1"/>
</dbReference>
<feature type="transmembrane region" description="Helical" evidence="1">
    <location>
        <begin position="12"/>
        <end position="30"/>
    </location>
</feature>
<evidence type="ECO:0000313" key="2">
    <source>
        <dbReference type="EMBL" id="MFK8292826.1"/>
    </source>
</evidence>
<protein>
    <submittedName>
        <fullName evidence="2">DUF445 domain-containing protein</fullName>
    </submittedName>
</protein>
<gene>
    <name evidence="2" type="ORF">ACI76L_03420</name>
</gene>
<evidence type="ECO:0000256" key="1">
    <source>
        <dbReference type="SAM" id="Phobius"/>
    </source>
</evidence>
<dbReference type="EMBL" id="JBJGWJ010000001">
    <property type="protein sequence ID" value="MFK8292826.1"/>
    <property type="molecule type" value="Genomic_DNA"/>
</dbReference>
<name>A0ABW8Q8W9_9FLAO</name>
<reference evidence="2 3" key="1">
    <citation type="journal article" date="2016" name="Sci. Rep.">
        <title>Whole genome sequencing identifies a novel species of the genus Capnocytophaga isolated from dog and cat bite wounds in humans.</title>
        <authorList>
            <person name="Zangenah S."/>
            <person name="Abbasi N."/>
            <person name="Andersson A.F."/>
            <person name="Bergman P."/>
        </authorList>
    </citation>
    <scope>NUCLEOTIDE SEQUENCE [LARGE SCALE GENOMIC DNA]</scope>
    <source>
        <strain evidence="2 3">W5</strain>
    </source>
</reference>
<organism evidence="2 3">
    <name type="scientific">Capnocytophaga stomatis</name>
    <dbReference type="NCBI Taxonomy" id="1848904"/>
    <lineage>
        <taxon>Bacteria</taxon>
        <taxon>Pseudomonadati</taxon>
        <taxon>Bacteroidota</taxon>
        <taxon>Flavobacteriia</taxon>
        <taxon>Flavobacteriales</taxon>
        <taxon>Flavobacteriaceae</taxon>
        <taxon>Capnocytophaga</taxon>
    </lineage>
</organism>
<evidence type="ECO:0000313" key="3">
    <source>
        <dbReference type="Proteomes" id="UP001622370"/>
    </source>
</evidence>
<dbReference type="RefSeq" id="WP_405230596.1">
    <property type="nucleotide sequence ID" value="NZ_JBJGWC010000009.1"/>
</dbReference>